<evidence type="ECO:0000259" key="6">
    <source>
        <dbReference type="Pfam" id="PF08479"/>
    </source>
</evidence>
<dbReference type="GO" id="GO:0008320">
    <property type="term" value="F:protein transmembrane transporter activity"/>
    <property type="evidence" value="ECO:0007669"/>
    <property type="project" value="TreeGrafter"/>
</dbReference>
<evidence type="ECO:0000256" key="3">
    <source>
        <dbReference type="ARBA" id="ARBA00023237"/>
    </source>
</evidence>
<evidence type="ECO:0000256" key="2">
    <source>
        <dbReference type="ARBA" id="ARBA00022692"/>
    </source>
</evidence>
<dbReference type="HOGENOM" id="CLU_021521_2_0_6"/>
<organism evidence="7 8">
    <name type="scientific">Methylophaga frappieri (strain ATCC BAA-2434 / DSM 25690 / JAM7)</name>
    <dbReference type="NCBI Taxonomy" id="754477"/>
    <lineage>
        <taxon>Bacteria</taxon>
        <taxon>Pseudomonadati</taxon>
        <taxon>Pseudomonadota</taxon>
        <taxon>Gammaproteobacteria</taxon>
        <taxon>Thiotrichales</taxon>
        <taxon>Piscirickettsiaceae</taxon>
        <taxon>Methylophaga</taxon>
    </lineage>
</organism>
<dbReference type="PANTHER" id="PTHR34597:SF6">
    <property type="entry name" value="BLR6126 PROTEIN"/>
    <property type="match status" value="1"/>
</dbReference>
<gene>
    <name evidence="7" type="ordered locus">Q7C_64</name>
</gene>
<evidence type="ECO:0000256" key="4">
    <source>
        <dbReference type="SAM" id="MobiDB-lite"/>
    </source>
</evidence>
<dbReference type="eggNOG" id="COG2831">
    <property type="taxonomic scope" value="Bacteria"/>
</dbReference>
<sequence precursor="true">MSAMVLMGGGQSVSANEPPLIVDEPFQKTPEISPSESELPSVPSESESVKTNAPAQVINDVNIIGGTVFDLETLSEWLQPIIGKTAQRDLLLQVVNKITTAYVQAGYPLSYAAIPPGQDLTKGRLSLVLVEGYLARSEIDVEEDHIQKRIERYVTQLMAEKPLTRKTFERYTALIESTPGYQFRIKVPRPQSASGATTIRVEQTKKKRYKTGVALDTAGDEPNRLLGSLTLNSMTSHADQLTLSGLIPNDTIDRFYSVNYAQHLNSHGLKLNMMMSHFKTDNDDRFFVSDIPVDFVENKTRNQFNIGLSYPIELQKKYSWWVGGKLHHLDEEADYDLNVASTTSEINKDLTYSSLEAFSNMQFNSPKSVTLWQFSVRQGVDLGANENRLIQAGSSRRGVEDLHFTTLSTTVFWRYRFAPKWQLQSRLHGHWSDDSLPSAEQARYGSTRYARGYSEGQAQGDRGYAGEVELRYLHNLNTRFLKQVQPYIILDTAHTELRSGGARRSLSSATVGIELSDNDHYGINLEYSLPTGDRPIDSDDRSAIFNLRFRWQL</sequence>
<reference evidence="7 8" key="1">
    <citation type="journal article" date="2012" name="J. Bacteriol.">
        <title>Complete genome sequences of Methylophaga sp. strain JAM1 and Methylophaga sp. strain JAM7.</title>
        <authorList>
            <person name="Villeneuve C."/>
            <person name="Martineau C."/>
            <person name="Mauffrey F."/>
            <person name="Villemur R."/>
        </authorList>
    </citation>
    <scope>NUCLEOTIDE SEQUENCE [LARGE SCALE GENOMIC DNA]</scope>
    <source>
        <strain evidence="7 8">JAM7</strain>
    </source>
</reference>
<keyword evidence="1" id="KW-1134">Transmembrane beta strand</keyword>
<evidence type="ECO:0000313" key="7">
    <source>
        <dbReference type="EMBL" id="AFJ01248.1"/>
    </source>
</evidence>
<dbReference type="InterPro" id="IPR051544">
    <property type="entry name" value="TPS_OM_transporter"/>
</dbReference>
<keyword evidence="2" id="KW-0812">Transmembrane</keyword>
<evidence type="ECO:0000256" key="1">
    <source>
        <dbReference type="ARBA" id="ARBA00022452"/>
    </source>
</evidence>
<keyword evidence="1" id="KW-0472">Membrane</keyword>
<dbReference type="Gene3D" id="2.40.160.50">
    <property type="entry name" value="membrane protein fhac: a member of the omp85/tpsb transporter family"/>
    <property type="match status" value="1"/>
</dbReference>
<evidence type="ECO:0000259" key="5">
    <source>
        <dbReference type="Pfam" id="PF03865"/>
    </source>
</evidence>
<dbReference type="AlphaFoldDB" id="I1YEA5"/>
<feature type="compositionally biased region" description="Low complexity" evidence="4">
    <location>
        <begin position="30"/>
        <end position="46"/>
    </location>
</feature>
<dbReference type="KEGG" id="mec:Q7C_64"/>
<dbReference type="STRING" id="754477.Q7C_64"/>
<dbReference type="PATRIC" id="fig|754477.3.peg.64"/>
<proteinExistence type="predicted"/>
<dbReference type="EMBL" id="CP003380">
    <property type="protein sequence ID" value="AFJ01248.1"/>
    <property type="molecule type" value="Genomic_DNA"/>
</dbReference>
<feature type="domain" description="Polypeptide-transport-associated ShlB-type" evidence="6">
    <location>
        <begin position="58"/>
        <end position="132"/>
    </location>
</feature>
<dbReference type="PANTHER" id="PTHR34597">
    <property type="entry name" value="SLR1661 PROTEIN"/>
    <property type="match status" value="1"/>
</dbReference>
<protein>
    <submittedName>
        <fullName evidence="7">Hemolysin activation/secretion protein</fullName>
    </submittedName>
</protein>
<feature type="region of interest" description="Disordered" evidence="4">
    <location>
        <begin position="24"/>
        <end position="51"/>
    </location>
</feature>
<dbReference type="Pfam" id="PF03865">
    <property type="entry name" value="ShlB"/>
    <property type="match status" value="1"/>
</dbReference>
<dbReference type="InterPro" id="IPR005565">
    <property type="entry name" value="Hemolysn_activator_HlyB_C"/>
</dbReference>
<dbReference type="RefSeq" id="WP_014702701.1">
    <property type="nucleotide sequence ID" value="NC_017856.1"/>
</dbReference>
<dbReference type="GO" id="GO:0098046">
    <property type="term" value="C:type V protein secretion system complex"/>
    <property type="evidence" value="ECO:0007669"/>
    <property type="project" value="TreeGrafter"/>
</dbReference>
<dbReference type="Pfam" id="PF08479">
    <property type="entry name" value="POTRA_2"/>
    <property type="match status" value="1"/>
</dbReference>
<keyword evidence="8" id="KW-1185">Reference proteome</keyword>
<name>I1YEA5_METFJ</name>
<feature type="domain" description="Haemolysin activator HlyB C-terminal" evidence="5">
    <location>
        <begin position="195"/>
        <end position="514"/>
    </location>
</feature>
<dbReference type="GO" id="GO:0046819">
    <property type="term" value="P:protein secretion by the type V secretion system"/>
    <property type="evidence" value="ECO:0007669"/>
    <property type="project" value="TreeGrafter"/>
</dbReference>
<evidence type="ECO:0000313" key="8">
    <source>
        <dbReference type="Proteomes" id="UP000009145"/>
    </source>
</evidence>
<accession>I1YEA5</accession>
<keyword evidence="3" id="KW-0998">Cell outer membrane</keyword>
<dbReference type="Proteomes" id="UP000009145">
    <property type="component" value="Chromosome"/>
</dbReference>
<dbReference type="Gene3D" id="3.10.20.310">
    <property type="entry name" value="membrane protein fhac"/>
    <property type="match status" value="1"/>
</dbReference>
<dbReference type="InterPro" id="IPR013686">
    <property type="entry name" value="Polypept-transport_assoc_ShlB"/>
</dbReference>